<dbReference type="InterPro" id="IPR022398">
    <property type="entry name" value="Peptidase_S8_His-AS"/>
</dbReference>
<evidence type="ECO:0000256" key="6">
    <source>
        <dbReference type="RuleBase" id="RU003355"/>
    </source>
</evidence>
<protein>
    <submittedName>
        <fullName evidence="9">Thermophilic serine proteinase</fullName>
        <ecNumber evidence="9">3.4.21.-</ecNumber>
    </submittedName>
</protein>
<dbReference type="CDD" id="cd14256">
    <property type="entry name" value="Dockerin_I"/>
    <property type="match status" value="1"/>
</dbReference>
<dbReference type="InterPro" id="IPR036439">
    <property type="entry name" value="Dockerin_dom_sf"/>
</dbReference>
<dbReference type="SUPFAM" id="SSF49373">
    <property type="entry name" value="Invasin/intimin cell-adhesion fragments"/>
    <property type="match status" value="2"/>
</dbReference>
<evidence type="ECO:0000256" key="4">
    <source>
        <dbReference type="ARBA" id="ARBA00022825"/>
    </source>
</evidence>
<keyword evidence="2 5" id="KW-0645">Protease</keyword>
<proteinExistence type="inferred from homology"/>
<dbReference type="Gene3D" id="3.40.50.200">
    <property type="entry name" value="Peptidase S8/S53 domain"/>
    <property type="match status" value="1"/>
</dbReference>
<dbReference type="InterPro" id="IPR051048">
    <property type="entry name" value="Peptidase_S8/S53_subtilisin"/>
</dbReference>
<dbReference type="InterPro" id="IPR009091">
    <property type="entry name" value="RCC1/BLIP-II"/>
</dbReference>
<dbReference type="Pfam" id="PF00082">
    <property type="entry name" value="Peptidase_S8"/>
    <property type="match status" value="1"/>
</dbReference>
<dbReference type="InterPro" id="IPR013783">
    <property type="entry name" value="Ig-like_fold"/>
</dbReference>
<dbReference type="GO" id="GO:0004553">
    <property type="term" value="F:hydrolase activity, hydrolyzing O-glycosyl compounds"/>
    <property type="evidence" value="ECO:0007669"/>
    <property type="project" value="InterPro"/>
</dbReference>
<dbReference type="PROSITE" id="PS00138">
    <property type="entry name" value="SUBTILASE_SER"/>
    <property type="match status" value="1"/>
</dbReference>
<evidence type="ECO:0000256" key="2">
    <source>
        <dbReference type="ARBA" id="ARBA00022670"/>
    </source>
</evidence>
<dbReference type="InterPro" id="IPR023828">
    <property type="entry name" value="Peptidase_S8_Ser-AS"/>
</dbReference>
<feature type="signal peptide" evidence="7">
    <location>
        <begin position="1"/>
        <end position="24"/>
    </location>
</feature>
<dbReference type="InterPro" id="IPR018247">
    <property type="entry name" value="EF_Hand_1_Ca_BS"/>
</dbReference>
<evidence type="ECO:0000256" key="1">
    <source>
        <dbReference type="ARBA" id="ARBA00011073"/>
    </source>
</evidence>
<comment type="similarity">
    <text evidence="1 5 6">Belongs to the peptidase S8 family.</text>
</comment>
<dbReference type="KEGG" id="ahk:NCTC10172_01216"/>
<dbReference type="PROSITE" id="PS51257">
    <property type="entry name" value="PROKAR_LIPOPROTEIN"/>
    <property type="match status" value="1"/>
</dbReference>
<evidence type="ECO:0000313" key="10">
    <source>
        <dbReference type="Proteomes" id="UP000290909"/>
    </source>
</evidence>
<sequence length="2407" mass="272715">MKKIFLSVMFIVSLLFLVACNVKDKGDSEYVYNGKDREEVTHFDKDGNLLVPFDVAYQLEVDEASYDSHTALVKMKKYDLGRLQHKLYELGALEIEQNVNLGNEAWYLIKLQDDKKPKDFIKAARQVEGFIFVDYNYLHKTETVGSYNEVDIDDVLNNPRIGEQWYLDAFGVKDTWDYLEEQNMNSGGDSSVVVAVIDTGVDYNHKDLAANMWVNAREIPNNGIDDDGNGYIDDYYGINTIANNTEVLDDHGHGTHVAGIIAAANNKEGIVGIAYQTKIMAIKAGMSSGFFTQSSIAQAIIYAYENGADVINMSFGGSSLSLAVQDALSLAYTRSVLVAAAGNDGLPNELIPGWFGPVIPNYPAAVPYVIGVMSVGPSGLQSGFSNWDGYAYSNIEYEVYAPGEAILSTLPNDRYGAWSGTSMAAPYVSAVAALLRSKYTDREIYTNKFIMGQINGASKLEAWTFIPVQINVPMIVDSLSAFTTLPKPQINLNDYYLFDSKKLSSKNNGDGYVDAGEIIDVGVVIRNRWGMSKDTIVTIDTLTPGGVTDPYVEIIKGEYNFQGVGTYSTKDNLERNGSEIKGVEESLRIKLREDTPNDYVVKLNVNITYKNGLDEEDQTAYRNKDEYIIFNVRRGTILPSVVREDTTLTKDNFYILANTMTVLPGVTLTVEPGTQIQFWSNDPNDAYAENSMAYINVQGRMIVHGTEEEKIKIFPSELMNQFRVEIRESSAGFVSFDYVEISNPHLRITEARHTYFTKIYPNMPDYYRYLSEGKIHESYGGLELSINNVYQSIFYGMTGYYYYYKPQFYGNLYDSIIVQSTINFRSGVLENNVILNNYKEGEYDSIASTYYASSNGVSVNNITFDNYTGKTYIRLYSNSSKLPESWDKLAERLDAKVATFENVQTIERLFGNYYDLAYFSAKKINGNLTFDDGSVIGSDSNYPYHGYFNSNYKAHALPSQAVNYAYFEFTKENYISSFNVIDSNIYLDLEDNHQIQISQYDATNLIYESSDNYILTVDDNGLIKPNNIGQAKVIIYTEDFGFSTEITVNVSHQLSLEEVIVYPIDEIMDVNQAFQLEYELYPYNTTERKLIFESSNPSVASVNEHGYIITKDVGDVTIFIKNQQGDVLNEVNFKVSNKIKSLQFTRNKLQTTLANDDDIQLIINPIYGDKEDLVITSTNPEVAYFDGEKLVKVQNGYTLIEAYVKGTDLAAELYLEVVDEVISNEIDKVVATYSHVFVLSNNEIYAWGEYISIPRKITSNTEMKIVDFYAHDYTLILIDENGTTLMSYLSSNGTLNQTNSNFDFNQITNIKHIFRARYQDTYYLINDKDELFSIGNNYYGLIGDGTTTNVNVPYKLMNNVKEVYSTNYYTFILTKTNDLYRIGGSNNTGNKPTLIYRNIKQVYQFYHSVSFYDDQNYYNFGIYDYEPTITEYLYVNSESYQKFQMIIEGNTLYLGDGNRISPIEKEMIYTFESNIIDVKQSYRDMVVITENEIYMIGRNDYNMHLLNNTRSNTGISNIILKSGITTPNLQIENSNIYHSRLEDDSIVIEFNQEIFKDRNFTRIYVNNGSTGRSIPINTRIDGNKLIITSSSFVHGQYYYVVVQDYSVRNVNGKQNTYYSQSFNYYGIDRPIEVISPNVDDSKVFEQDKIEYKVKFNLVIMSNNFGNIHLLNEGNEVIDSITLSLVNNELIVRGTLLNGTYRLIIPEDAFANYHGRSSEALEFSFSVDKKLVYQTNSHENNLRKAIDEEIKLTFANDITLDVNGISILTSDGNLVEFDTEVIENQLIIKPTLVHGMNYQVVILENRIVDSLGLVNEKFEFRFETYQPIELLGQSILDQATNISTRQDFKFYFNYAQIGPAYQQIKLTEKTEQSVSINKSLNKGVLNVWSTGVLKQGTEYQLVIPENALIDENGIGNELIEVNFETYTNNRKAISREDIDEIIRKLYLSGYNTSFTGNAILNNFNLTNLDLWFRIQGQSTDSYTAINGVAGNFWGTIDLNLIQKHIIDFDIFPSLEDIIIGEFLTEAPETAFPFVVDVEVYNESGLKVDKVGNELITVKVHFNKDMETSIPLRVAFGSSAPYAERLIEGSYETPRMWVGTYQLTTIIENGNQFFSIQNGHVEGQSFFRLMPDTARFRFEIDTTAAQAMLMQAEATYEGIRLTWFQDDFDTLAGFNIYRSEQEHGLYTRINQYVLGIDETTLLDTSVQPGKMYYYNFTVVKTDLTESEPSGKVIVRAFDKMAPNIYHTRIYQAFTNSNLVISAIINDNIAVNSAKVYYRITGADTWKVLTMTNNNDKYTAVISSSDITLAGLEYYIEAFDGINYTRDGNAENPINTVVQLAVDSSAKGDVNGDGIVSTLDALMMLQAINGRLNLTAEQFLKADLDNSGNLSTWEVLKVLQYASGQISSLN</sequence>
<dbReference type="RefSeq" id="WP_084145275.1">
    <property type="nucleotide sequence ID" value="NZ_LR215050.1"/>
</dbReference>
<dbReference type="GO" id="GO:0006508">
    <property type="term" value="P:proteolysis"/>
    <property type="evidence" value="ECO:0007669"/>
    <property type="project" value="UniProtKB-KW"/>
</dbReference>
<feature type="domain" description="Dockerin" evidence="8">
    <location>
        <begin position="2340"/>
        <end position="2407"/>
    </location>
</feature>
<dbReference type="CDD" id="cd07473">
    <property type="entry name" value="Peptidases_S8_Subtilisin_like"/>
    <property type="match status" value="1"/>
</dbReference>
<dbReference type="PROSITE" id="PS51766">
    <property type="entry name" value="DOCKERIN"/>
    <property type="match status" value="1"/>
</dbReference>
<dbReference type="InterPro" id="IPR034204">
    <property type="entry name" value="PfSUB1-like_cat_dom"/>
</dbReference>
<evidence type="ECO:0000256" key="5">
    <source>
        <dbReference type="PROSITE-ProRule" id="PRU01240"/>
    </source>
</evidence>
<feature type="chain" id="PRO_5019236607" evidence="7">
    <location>
        <begin position="25"/>
        <end position="2407"/>
    </location>
</feature>
<dbReference type="EC" id="3.4.21.-" evidence="9"/>
<dbReference type="PROSITE" id="PS51892">
    <property type="entry name" value="SUBTILASE"/>
    <property type="match status" value="1"/>
</dbReference>
<dbReference type="InterPro" id="IPR008964">
    <property type="entry name" value="Invasin/intimin_cell_adhesion"/>
</dbReference>
<dbReference type="STRING" id="1408416.GCA_000702765_01302"/>
<dbReference type="EMBL" id="LR215050">
    <property type="protein sequence ID" value="VEU83160.1"/>
    <property type="molecule type" value="Genomic_DNA"/>
</dbReference>
<dbReference type="GO" id="GO:0004252">
    <property type="term" value="F:serine-type endopeptidase activity"/>
    <property type="evidence" value="ECO:0007669"/>
    <property type="project" value="UniProtKB-UniRule"/>
</dbReference>
<keyword evidence="7" id="KW-0732">Signal</keyword>
<dbReference type="InterPro" id="IPR036852">
    <property type="entry name" value="Peptidase_S8/S53_dom_sf"/>
</dbReference>
<dbReference type="InterPro" id="IPR002105">
    <property type="entry name" value="Dockerin_1_rpt"/>
</dbReference>
<dbReference type="Pfam" id="PF00404">
    <property type="entry name" value="Dockerin_1"/>
    <property type="match status" value="1"/>
</dbReference>
<feature type="active site" description="Charge relay system" evidence="5">
    <location>
        <position position="422"/>
    </location>
</feature>
<feature type="active site" description="Charge relay system" evidence="5">
    <location>
        <position position="198"/>
    </location>
</feature>
<accession>A0A449BL52</accession>
<dbReference type="Gene3D" id="2.60.40.1080">
    <property type="match status" value="2"/>
</dbReference>
<dbReference type="InterPro" id="IPR000209">
    <property type="entry name" value="Peptidase_S8/S53_dom"/>
</dbReference>
<evidence type="ECO:0000256" key="7">
    <source>
        <dbReference type="SAM" id="SignalP"/>
    </source>
</evidence>
<organism evidence="9 10">
    <name type="scientific">Acholeplasma hippikon</name>
    <dbReference type="NCBI Taxonomy" id="264636"/>
    <lineage>
        <taxon>Bacteria</taxon>
        <taxon>Bacillati</taxon>
        <taxon>Mycoplasmatota</taxon>
        <taxon>Mollicutes</taxon>
        <taxon>Acholeplasmatales</taxon>
        <taxon>Acholeplasmataceae</taxon>
        <taxon>Acholeplasma</taxon>
    </lineage>
</organism>
<feature type="active site" description="Charge relay system" evidence="5">
    <location>
        <position position="253"/>
    </location>
</feature>
<dbReference type="Gene3D" id="2.60.40.10">
    <property type="entry name" value="Immunoglobulins"/>
    <property type="match status" value="1"/>
</dbReference>
<reference evidence="9 10" key="1">
    <citation type="submission" date="2019-01" db="EMBL/GenBank/DDBJ databases">
        <authorList>
            <consortium name="Pathogen Informatics"/>
        </authorList>
    </citation>
    <scope>NUCLEOTIDE SEQUENCE [LARGE SCALE GENOMIC DNA]</scope>
    <source>
        <strain evidence="9 10">NCTC10172</strain>
    </source>
</reference>
<evidence type="ECO:0000256" key="3">
    <source>
        <dbReference type="ARBA" id="ARBA00022801"/>
    </source>
</evidence>
<keyword evidence="3 5" id="KW-0378">Hydrolase</keyword>
<dbReference type="Proteomes" id="UP000290909">
    <property type="component" value="Chromosome"/>
</dbReference>
<dbReference type="PROSITE" id="PS00137">
    <property type="entry name" value="SUBTILASE_HIS"/>
    <property type="match status" value="1"/>
</dbReference>
<dbReference type="InterPro" id="IPR016134">
    <property type="entry name" value="Dockerin_dom"/>
</dbReference>
<dbReference type="PROSITE" id="PS00018">
    <property type="entry name" value="EF_HAND_1"/>
    <property type="match status" value="1"/>
</dbReference>
<name>A0A449BL52_9MOLU</name>
<dbReference type="SUPFAM" id="SSF52743">
    <property type="entry name" value="Subtilisin-like"/>
    <property type="match status" value="1"/>
</dbReference>
<dbReference type="SUPFAM" id="SSF63446">
    <property type="entry name" value="Type I dockerin domain"/>
    <property type="match status" value="1"/>
</dbReference>
<dbReference type="PROSITE" id="PS00136">
    <property type="entry name" value="SUBTILASE_ASP"/>
    <property type="match status" value="1"/>
</dbReference>
<dbReference type="PANTHER" id="PTHR43399:SF4">
    <property type="entry name" value="CELL WALL-ASSOCIATED PROTEASE"/>
    <property type="match status" value="1"/>
</dbReference>
<dbReference type="PANTHER" id="PTHR43399">
    <property type="entry name" value="SUBTILISIN-RELATED"/>
    <property type="match status" value="1"/>
</dbReference>
<dbReference type="InterPro" id="IPR015500">
    <property type="entry name" value="Peptidase_S8_subtilisin-rel"/>
</dbReference>
<dbReference type="GO" id="GO:0000272">
    <property type="term" value="P:polysaccharide catabolic process"/>
    <property type="evidence" value="ECO:0007669"/>
    <property type="project" value="InterPro"/>
</dbReference>
<dbReference type="Gene3D" id="2.130.10.30">
    <property type="entry name" value="Regulator of chromosome condensation 1/beta-lactamase-inhibitor protein II"/>
    <property type="match status" value="1"/>
</dbReference>
<keyword evidence="4 5" id="KW-0720">Serine protease</keyword>
<evidence type="ECO:0000259" key="8">
    <source>
        <dbReference type="PROSITE" id="PS51766"/>
    </source>
</evidence>
<dbReference type="InterPro" id="IPR023827">
    <property type="entry name" value="Peptidase_S8_Asp-AS"/>
</dbReference>
<dbReference type="SUPFAM" id="SSF50985">
    <property type="entry name" value="RCC1/BLIP-II"/>
    <property type="match status" value="1"/>
</dbReference>
<dbReference type="PRINTS" id="PR00723">
    <property type="entry name" value="SUBTILISIN"/>
</dbReference>
<keyword evidence="10" id="KW-1185">Reference proteome</keyword>
<evidence type="ECO:0000313" key="9">
    <source>
        <dbReference type="EMBL" id="VEU83160.1"/>
    </source>
</evidence>
<dbReference type="Gene3D" id="1.10.1330.10">
    <property type="entry name" value="Dockerin domain"/>
    <property type="match status" value="1"/>
</dbReference>
<gene>
    <name evidence="9" type="ORF">NCTC10172_01216</name>
</gene>